<dbReference type="Pfam" id="PF23559">
    <property type="entry name" value="WHD_DRP"/>
    <property type="match status" value="1"/>
</dbReference>
<proteinExistence type="inferred from homology"/>
<dbReference type="Gene3D" id="3.80.10.10">
    <property type="entry name" value="Ribonuclease Inhibitor"/>
    <property type="match status" value="2"/>
</dbReference>
<dbReference type="InterPro" id="IPR058922">
    <property type="entry name" value="WHD_DRP"/>
</dbReference>
<feature type="domain" description="Disease resistance protein winged helix" evidence="9">
    <location>
        <begin position="436"/>
        <end position="506"/>
    </location>
</feature>
<dbReference type="InterPro" id="IPR036388">
    <property type="entry name" value="WH-like_DNA-bd_sf"/>
</dbReference>
<evidence type="ECO:0000259" key="8">
    <source>
        <dbReference type="Pfam" id="PF18052"/>
    </source>
</evidence>
<keyword evidence="5" id="KW-0611">Plant defense</keyword>
<keyword evidence="12" id="KW-1185">Reference proteome</keyword>
<dbReference type="InterPro" id="IPR027417">
    <property type="entry name" value="P-loop_NTPase"/>
</dbReference>
<gene>
    <name evidence="11" type="ORF">Salat_1500500</name>
</gene>
<evidence type="ECO:0000259" key="10">
    <source>
        <dbReference type="Pfam" id="PF23598"/>
    </source>
</evidence>
<dbReference type="SUPFAM" id="SSF52540">
    <property type="entry name" value="P-loop containing nucleoside triphosphate hydrolases"/>
    <property type="match status" value="1"/>
</dbReference>
<dbReference type="PRINTS" id="PR00364">
    <property type="entry name" value="DISEASERSIST"/>
</dbReference>
<dbReference type="Pfam" id="PF23598">
    <property type="entry name" value="LRR_14"/>
    <property type="match status" value="1"/>
</dbReference>
<dbReference type="InterPro" id="IPR038005">
    <property type="entry name" value="RX-like_CC"/>
</dbReference>
<dbReference type="SUPFAM" id="SSF52058">
    <property type="entry name" value="L domain-like"/>
    <property type="match status" value="1"/>
</dbReference>
<reference evidence="11" key="1">
    <citation type="submission" date="2020-06" db="EMBL/GenBank/DDBJ databases">
        <authorList>
            <person name="Li T."/>
            <person name="Hu X."/>
            <person name="Zhang T."/>
            <person name="Song X."/>
            <person name="Zhang H."/>
            <person name="Dai N."/>
            <person name="Sheng W."/>
            <person name="Hou X."/>
            <person name="Wei L."/>
        </authorList>
    </citation>
    <scope>NUCLEOTIDE SEQUENCE</scope>
    <source>
        <strain evidence="11">3651</strain>
        <tissue evidence="11">Leaf</tissue>
    </source>
</reference>
<dbReference type="Pfam" id="PF00931">
    <property type="entry name" value="NB-ARC"/>
    <property type="match status" value="1"/>
</dbReference>
<dbReference type="PANTHER" id="PTHR36766:SF45">
    <property type="entry name" value="NB-ARC DOMAIN-CONTAINING PROTEIN"/>
    <property type="match status" value="1"/>
</dbReference>
<organism evidence="11 12">
    <name type="scientific">Sesamum alatum</name>
    <dbReference type="NCBI Taxonomy" id="300844"/>
    <lineage>
        <taxon>Eukaryota</taxon>
        <taxon>Viridiplantae</taxon>
        <taxon>Streptophyta</taxon>
        <taxon>Embryophyta</taxon>
        <taxon>Tracheophyta</taxon>
        <taxon>Spermatophyta</taxon>
        <taxon>Magnoliopsida</taxon>
        <taxon>eudicotyledons</taxon>
        <taxon>Gunneridae</taxon>
        <taxon>Pentapetalae</taxon>
        <taxon>asterids</taxon>
        <taxon>lamiids</taxon>
        <taxon>Lamiales</taxon>
        <taxon>Pedaliaceae</taxon>
        <taxon>Sesamum</taxon>
    </lineage>
</organism>
<keyword evidence="2" id="KW-0433">Leucine-rich repeat</keyword>
<dbReference type="FunFam" id="1.10.10.10:FF:000322">
    <property type="entry name" value="Probable disease resistance protein At1g63360"/>
    <property type="match status" value="1"/>
</dbReference>
<dbReference type="InterPro" id="IPR041118">
    <property type="entry name" value="Rx_N"/>
</dbReference>
<dbReference type="SMART" id="SM00369">
    <property type="entry name" value="LRR_TYP"/>
    <property type="match status" value="3"/>
</dbReference>
<dbReference type="Pfam" id="PF18052">
    <property type="entry name" value="Rx_N"/>
    <property type="match status" value="1"/>
</dbReference>
<dbReference type="GO" id="GO:0043531">
    <property type="term" value="F:ADP binding"/>
    <property type="evidence" value="ECO:0007669"/>
    <property type="project" value="InterPro"/>
</dbReference>
<dbReference type="Gene3D" id="3.40.50.300">
    <property type="entry name" value="P-loop containing nucleotide triphosphate hydrolases"/>
    <property type="match status" value="1"/>
</dbReference>
<reference evidence="11" key="2">
    <citation type="journal article" date="2024" name="Plant">
        <title>Genomic evolution and insights into agronomic trait innovations of Sesamum species.</title>
        <authorList>
            <person name="Miao H."/>
            <person name="Wang L."/>
            <person name="Qu L."/>
            <person name="Liu H."/>
            <person name="Sun Y."/>
            <person name="Le M."/>
            <person name="Wang Q."/>
            <person name="Wei S."/>
            <person name="Zheng Y."/>
            <person name="Lin W."/>
            <person name="Duan Y."/>
            <person name="Cao H."/>
            <person name="Xiong S."/>
            <person name="Wang X."/>
            <person name="Wei L."/>
            <person name="Li C."/>
            <person name="Ma Q."/>
            <person name="Ju M."/>
            <person name="Zhao R."/>
            <person name="Li G."/>
            <person name="Mu C."/>
            <person name="Tian Q."/>
            <person name="Mei H."/>
            <person name="Zhang T."/>
            <person name="Gao T."/>
            <person name="Zhang H."/>
        </authorList>
    </citation>
    <scope>NUCLEOTIDE SEQUENCE</scope>
    <source>
        <strain evidence="11">3651</strain>
    </source>
</reference>
<dbReference type="InterPro" id="IPR003591">
    <property type="entry name" value="Leu-rich_rpt_typical-subtyp"/>
</dbReference>
<name>A0AAE1YBQ0_9LAMI</name>
<feature type="domain" description="Disease resistance R13L4/SHOC-2-like LRR" evidence="10">
    <location>
        <begin position="626"/>
        <end position="890"/>
    </location>
</feature>
<dbReference type="GO" id="GO:0051607">
    <property type="term" value="P:defense response to virus"/>
    <property type="evidence" value="ECO:0007669"/>
    <property type="project" value="UniProtKB-ARBA"/>
</dbReference>
<evidence type="ECO:0000313" key="12">
    <source>
        <dbReference type="Proteomes" id="UP001293254"/>
    </source>
</evidence>
<dbReference type="InterPro" id="IPR032675">
    <property type="entry name" value="LRR_dom_sf"/>
</dbReference>
<dbReference type="Gene3D" id="1.10.10.10">
    <property type="entry name" value="Winged helix-like DNA-binding domain superfamily/Winged helix DNA-binding domain"/>
    <property type="match status" value="1"/>
</dbReference>
<dbReference type="InterPro" id="IPR042197">
    <property type="entry name" value="Apaf_helical"/>
</dbReference>
<feature type="domain" description="Disease resistance N-terminal" evidence="8">
    <location>
        <begin position="6"/>
        <end position="95"/>
    </location>
</feature>
<comment type="caution">
    <text evidence="11">The sequence shown here is derived from an EMBL/GenBank/DDBJ whole genome shotgun (WGS) entry which is preliminary data.</text>
</comment>
<sequence length="994" mass="114337">MAEALVSIALQRLADVIQKQIQEEVNLVRGVKKEVQYLSSELGTIRNVLEDAERRRYKEKSIQDWLKKLEDISCDADDVLDEWNFAVLKLQVEGSEDFRLPRMKVCPFTSCSCLSFEKVATRRDIAKKIKGLKERLDIIVKEKNQYDFIVNQPVAPQETTRVQSTSLIDLSEIQGREVDKDVLVSKLMLDVFGQQESGPHVISIVGTGGIGKTTLAQLIYNDDHLVNYFESRIWVCVSDVFDEVRIVKGIVEIVKGSSPNLNELEALLKCLTDSISRKKFLLILDDVWTEDYTKWEPLKKALNSGAPGSKILVTTRSERVARMMGTVEIHRLGQLSDIDCWVLMKRIAFYGRSNGDYEELQEIGKEIANKCKGLPLAAKVLGSLLRFKDTKEEWESILNSELWQLEEVEVELFPHLFLSYNELSPAMKRCFSYSAIFPKDTIIDVENLIRMWMALGYLTSTGSTNDLELRGKEYFNNLRMRSFFQDFKEYNDRVYCKMHDIVHDFAKFLRKTTSHNFNARVEARTNRSFKAYDPSLVSEVKVYRSLFCQQELPGELFDLLACLRVLSLCKHGLEDIQRGIENLIHLRYLDMSGNKLTTQVPRAICKLFNLQTLYLNNCGLKEVPWEIGHLINLRHLDLGSNGKIKELPETICNLHDLQTLKLVSCGSLSRLPEGIERLVNLKHLPNDHTNDLCQMPQGLEQLTGLQTLRLFAVGRGWSKLGYLKKLDQLSGYLELRIRLHGKEDVDEARKAELRNKTHIRGLKIWFFNEISRTKKRESIRKEAFEALQPHPNLRSLTILDYQGTKFPGWFSSSLNHLRVLEIQECNFISTLPCLGKLPELEELSVWNTRELKFLGREFLGIAGDMDGSTPSSGVVIRFPKLKELRFRCCPSWKEWEDITAEEEANAAFFIMPCLRELKIDFCGLTQLPHRLLRKASLLERLTVWDSLHLSECYETKEEGAGLKSLSHIPHIEMSYSESRVVPRSYETPLPVFYG</sequence>
<dbReference type="Pfam" id="PF13855">
    <property type="entry name" value="LRR_8"/>
    <property type="match status" value="1"/>
</dbReference>
<evidence type="ECO:0000256" key="3">
    <source>
        <dbReference type="ARBA" id="ARBA00022737"/>
    </source>
</evidence>
<keyword evidence="3" id="KW-0677">Repeat</keyword>
<dbReference type="Gene3D" id="1.10.8.430">
    <property type="entry name" value="Helical domain of apoptotic protease-activating factors"/>
    <property type="match status" value="1"/>
</dbReference>
<evidence type="ECO:0000256" key="5">
    <source>
        <dbReference type="ARBA" id="ARBA00022821"/>
    </source>
</evidence>
<evidence type="ECO:0000259" key="9">
    <source>
        <dbReference type="Pfam" id="PF23559"/>
    </source>
</evidence>
<dbReference type="CDD" id="cd14798">
    <property type="entry name" value="RX-CC_like"/>
    <property type="match status" value="1"/>
</dbReference>
<evidence type="ECO:0000256" key="6">
    <source>
        <dbReference type="ARBA" id="ARBA00022840"/>
    </source>
</evidence>
<dbReference type="InterPro" id="IPR002182">
    <property type="entry name" value="NB-ARC"/>
</dbReference>
<dbReference type="PANTHER" id="PTHR36766">
    <property type="entry name" value="PLANT BROAD-SPECTRUM MILDEW RESISTANCE PROTEIN RPW8"/>
    <property type="match status" value="1"/>
</dbReference>
<dbReference type="InterPro" id="IPR055414">
    <property type="entry name" value="LRR_R13L4/SHOC2-like"/>
</dbReference>
<evidence type="ECO:0000256" key="2">
    <source>
        <dbReference type="ARBA" id="ARBA00022614"/>
    </source>
</evidence>
<dbReference type="EMBL" id="JACGWO010000005">
    <property type="protein sequence ID" value="KAK4427316.1"/>
    <property type="molecule type" value="Genomic_DNA"/>
</dbReference>
<feature type="domain" description="NB-ARC" evidence="7">
    <location>
        <begin position="196"/>
        <end position="351"/>
    </location>
</feature>
<accession>A0AAE1YBQ0</accession>
<evidence type="ECO:0000313" key="11">
    <source>
        <dbReference type="EMBL" id="KAK4427316.1"/>
    </source>
</evidence>
<dbReference type="AlphaFoldDB" id="A0AAE1YBQ0"/>
<evidence type="ECO:0000256" key="4">
    <source>
        <dbReference type="ARBA" id="ARBA00022741"/>
    </source>
</evidence>
<dbReference type="Gene3D" id="1.20.5.4130">
    <property type="match status" value="1"/>
</dbReference>
<protein>
    <submittedName>
        <fullName evidence="11">Disease resistance protein RGA3</fullName>
    </submittedName>
</protein>
<dbReference type="InterPro" id="IPR001611">
    <property type="entry name" value="Leu-rich_rpt"/>
</dbReference>
<dbReference type="Proteomes" id="UP001293254">
    <property type="component" value="Unassembled WGS sequence"/>
</dbReference>
<dbReference type="FunFam" id="3.40.50.300:FF:001091">
    <property type="entry name" value="Probable disease resistance protein At1g61300"/>
    <property type="match status" value="1"/>
</dbReference>
<evidence type="ECO:0000256" key="1">
    <source>
        <dbReference type="ARBA" id="ARBA00008894"/>
    </source>
</evidence>
<dbReference type="GO" id="GO:0005524">
    <property type="term" value="F:ATP binding"/>
    <property type="evidence" value="ECO:0007669"/>
    <property type="project" value="UniProtKB-KW"/>
</dbReference>
<comment type="similarity">
    <text evidence="1">Belongs to the disease resistance NB-LRR family.</text>
</comment>
<keyword evidence="6" id="KW-0067">ATP-binding</keyword>
<evidence type="ECO:0000259" key="7">
    <source>
        <dbReference type="Pfam" id="PF00931"/>
    </source>
</evidence>
<keyword evidence="4" id="KW-0547">Nucleotide-binding</keyword>